<proteinExistence type="predicted"/>
<dbReference type="Proteomes" id="UP000061382">
    <property type="component" value="Chromosome"/>
</dbReference>
<keyword evidence="1" id="KW-1133">Transmembrane helix</keyword>
<dbReference type="EMBL" id="CP012643">
    <property type="protein sequence ID" value="ALI97755.1"/>
    <property type="molecule type" value="Genomic_DNA"/>
</dbReference>
<reference evidence="2 3" key="1">
    <citation type="submission" date="2015-08" db="EMBL/GenBank/DDBJ databases">
        <title>Complete genome sequence of Rufibacter tibetensis strain 1351t, a radiation-resistant bacterium from tibet plateau.</title>
        <authorList>
            <person name="Dai J."/>
        </authorList>
    </citation>
    <scope>NUCLEOTIDE SEQUENCE [LARGE SCALE GENOMIC DNA]</scope>
    <source>
        <strain evidence="2 3">1351</strain>
    </source>
</reference>
<organism evidence="2 3">
    <name type="scientific">Rufibacter tibetensis</name>
    <dbReference type="NCBI Taxonomy" id="512763"/>
    <lineage>
        <taxon>Bacteria</taxon>
        <taxon>Pseudomonadati</taxon>
        <taxon>Bacteroidota</taxon>
        <taxon>Cytophagia</taxon>
        <taxon>Cytophagales</taxon>
        <taxon>Hymenobacteraceae</taxon>
        <taxon>Rufibacter</taxon>
    </lineage>
</organism>
<protein>
    <submittedName>
        <fullName evidence="2">Uncharacterized protein</fullName>
    </submittedName>
</protein>
<dbReference type="STRING" id="512763.DC20_00565"/>
<accession>A0A0P0CRL4</accession>
<keyword evidence="3" id="KW-1185">Reference proteome</keyword>
<keyword evidence="1" id="KW-0812">Transmembrane</keyword>
<dbReference type="PATRIC" id="fig|512763.3.peg.121"/>
<keyword evidence="1" id="KW-0472">Membrane</keyword>
<gene>
    <name evidence="2" type="ORF">DC20_00565</name>
</gene>
<dbReference type="KEGG" id="rti:DC20_00565"/>
<evidence type="ECO:0000313" key="2">
    <source>
        <dbReference type="EMBL" id="ALI97755.1"/>
    </source>
</evidence>
<evidence type="ECO:0000256" key="1">
    <source>
        <dbReference type="SAM" id="Phobius"/>
    </source>
</evidence>
<name>A0A0P0CRL4_9BACT</name>
<dbReference type="AlphaFoldDB" id="A0A0P0CRL4"/>
<sequence length="179" mass="20837">MATRAFSFIFRIKFIQYLYLHKAILKLIHRLISNTQPVKFYFYRFGLLLVVYCIFLCSRILPRTMKSTTQPSNFTYQAFMIGKIKEGFNNEVFERGDAPNEVAMLALQARSLVAQLEASEPTLSQPLQEVAWQVDNLLHEAQAITSAPKRDLYGYLKAFYDTKLSILGLLQHFERHLDY</sequence>
<evidence type="ECO:0000313" key="3">
    <source>
        <dbReference type="Proteomes" id="UP000061382"/>
    </source>
</evidence>
<feature type="transmembrane region" description="Helical" evidence="1">
    <location>
        <begin position="41"/>
        <end position="61"/>
    </location>
</feature>